<feature type="domain" description="Fe2OG dioxygenase" evidence="6">
    <location>
        <begin position="212"/>
        <end position="312"/>
    </location>
</feature>
<dbReference type="InterPro" id="IPR050295">
    <property type="entry name" value="Plant_2OG-oxidoreductases"/>
</dbReference>
<dbReference type="OrthoDB" id="288590at2759"/>
<accession>A0A2P5EPD7</accession>
<evidence type="ECO:0000313" key="8">
    <source>
        <dbReference type="Proteomes" id="UP000237000"/>
    </source>
</evidence>
<keyword evidence="8" id="KW-1185">Reference proteome</keyword>
<dbReference type="InterPro" id="IPR026992">
    <property type="entry name" value="DIOX_N"/>
</dbReference>
<dbReference type="Pfam" id="PF03171">
    <property type="entry name" value="2OG-FeII_Oxy"/>
    <property type="match status" value="1"/>
</dbReference>
<dbReference type="SUPFAM" id="SSF51197">
    <property type="entry name" value="Clavaminate synthase-like"/>
    <property type="match status" value="1"/>
</dbReference>
<evidence type="ECO:0000256" key="3">
    <source>
        <dbReference type="ARBA" id="ARBA00022896"/>
    </source>
</evidence>
<evidence type="ECO:0000313" key="7">
    <source>
        <dbReference type="EMBL" id="PON87335.1"/>
    </source>
</evidence>
<reference evidence="8" key="1">
    <citation type="submission" date="2016-06" db="EMBL/GenBank/DDBJ databases">
        <title>Parallel loss of symbiosis genes in relatives of nitrogen-fixing non-legume Parasponia.</title>
        <authorList>
            <person name="Van Velzen R."/>
            <person name="Holmer R."/>
            <person name="Bu F."/>
            <person name="Rutten L."/>
            <person name="Van Zeijl A."/>
            <person name="Liu W."/>
            <person name="Santuari L."/>
            <person name="Cao Q."/>
            <person name="Sharma T."/>
            <person name="Shen D."/>
            <person name="Roswanjaya Y."/>
            <person name="Wardhani T."/>
            <person name="Kalhor M.S."/>
            <person name="Jansen J."/>
            <person name="Van den Hoogen J."/>
            <person name="Gungor B."/>
            <person name="Hartog M."/>
            <person name="Hontelez J."/>
            <person name="Verver J."/>
            <person name="Yang W.-C."/>
            <person name="Schijlen E."/>
            <person name="Repin R."/>
            <person name="Schilthuizen M."/>
            <person name="Schranz E."/>
            <person name="Heidstra R."/>
            <person name="Miyata K."/>
            <person name="Fedorova E."/>
            <person name="Kohlen W."/>
            <person name="Bisseling T."/>
            <person name="Smit S."/>
            <person name="Geurts R."/>
        </authorList>
    </citation>
    <scope>NUCLEOTIDE SEQUENCE [LARGE SCALE GENOMIC DNA]</scope>
    <source>
        <strain evidence="8">cv. RG33-2</strain>
    </source>
</reference>
<comment type="similarity">
    <text evidence="1 5">Belongs to the iron/ascorbate-dependent oxidoreductase family.</text>
</comment>
<keyword evidence="3" id="KW-0847">Vitamin C</keyword>
<sequence>MAPTTVHAPLKEADIQPTKASSIKALTESGSVTSVPSEYNFTLNPNDQANSNDPDHSIPTIDFSLLISGSPEQRSKILHDLRKACEDWGFFMVINHGVEESVMKGMIDACEAFFNLTDEEKKEFQGTRNALDPIKCGTSFNVAIDKVLLWRDFIKVISHPEFNSPHKPAGFSEAALEFSKRTREVATELLKAISETLGLESDYIAKAMNWDQGLQMVAANYYPACPQPDRAIGIPPHTDHGLVTLLIQNQMGGLQVQHKGKWVNWNAMPNAIVVNLGDQMQVLTNDMYKSVWHRAVVNNTATRISIAVPHGPSVDTVVVPSPELLEREGLSPSYSGISYKDYITLQQSAKSYMKPCLDNLRIHGK</sequence>
<dbReference type="FunFam" id="2.60.120.330:FF:000134">
    <property type="entry name" value="Uncharacterized protein"/>
    <property type="match status" value="1"/>
</dbReference>
<proteinExistence type="inferred from homology"/>
<dbReference type="Pfam" id="PF14226">
    <property type="entry name" value="DIOX_N"/>
    <property type="match status" value="1"/>
</dbReference>
<dbReference type="InParanoid" id="A0A2P5EPD7"/>
<evidence type="ECO:0000256" key="1">
    <source>
        <dbReference type="ARBA" id="ARBA00008056"/>
    </source>
</evidence>
<comment type="caution">
    <text evidence="7">The sequence shown here is derived from an EMBL/GenBank/DDBJ whole genome shotgun (WGS) entry which is preliminary data.</text>
</comment>
<dbReference type="InterPro" id="IPR044861">
    <property type="entry name" value="IPNS-like_FE2OG_OXY"/>
</dbReference>
<organism evidence="7 8">
    <name type="scientific">Trema orientale</name>
    <name type="common">Charcoal tree</name>
    <name type="synonym">Celtis orientalis</name>
    <dbReference type="NCBI Taxonomy" id="63057"/>
    <lineage>
        <taxon>Eukaryota</taxon>
        <taxon>Viridiplantae</taxon>
        <taxon>Streptophyta</taxon>
        <taxon>Embryophyta</taxon>
        <taxon>Tracheophyta</taxon>
        <taxon>Spermatophyta</taxon>
        <taxon>Magnoliopsida</taxon>
        <taxon>eudicotyledons</taxon>
        <taxon>Gunneridae</taxon>
        <taxon>Pentapetalae</taxon>
        <taxon>rosids</taxon>
        <taxon>fabids</taxon>
        <taxon>Rosales</taxon>
        <taxon>Cannabaceae</taxon>
        <taxon>Trema</taxon>
    </lineage>
</organism>
<evidence type="ECO:0000256" key="5">
    <source>
        <dbReference type="RuleBase" id="RU003682"/>
    </source>
</evidence>
<name>A0A2P5EPD7_TREOI</name>
<keyword evidence="7" id="KW-0223">Dioxygenase</keyword>
<dbReference type="PANTHER" id="PTHR47991">
    <property type="entry name" value="OXOGLUTARATE/IRON-DEPENDENT DIOXYGENASE"/>
    <property type="match status" value="1"/>
</dbReference>
<dbReference type="InterPro" id="IPR005123">
    <property type="entry name" value="Oxoglu/Fe-dep_dioxygenase_dom"/>
</dbReference>
<dbReference type="GO" id="GO:0031418">
    <property type="term" value="F:L-ascorbic acid binding"/>
    <property type="evidence" value="ECO:0007669"/>
    <property type="project" value="UniProtKB-KW"/>
</dbReference>
<dbReference type="Gene3D" id="2.60.120.330">
    <property type="entry name" value="B-lactam Antibiotic, Isopenicillin N Synthase, Chain"/>
    <property type="match status" value="1"/>
</dbReference>
<dbReference type="InterPro" id="IPR027443">
    <property type="entry name" value="IPNS-like_sf"/>
</dbReference>
<keyword evidence="2 5" id="KW-0479">Metal-binding</keyword>
<dbReference type="PROSITE" id="PS51471">
    <property type="entry name" value="FE2OG_OXY"/>
    <property type="match status" value="1"/>
</dbReference>
<dbReference type="EMBL" id="JXTC01000118">
    <property type="protein sequence ID" value="PON87335.1"/>
    <property type="molecule type" value="Genomic_DNA"/>
</dbReference>
<keyword evidence="5" id="KW-0560">Oxidoreductase</keyword>
<keyword evidence="4 5" id="KW-0408">Iron</keyword>
<dbReference type="Proteomes" id="UP000237000">
    <property type="component" value="Unassembled WGS sequence"/>
</dbReference>
<evidence type="ECO:0000259" key="6">
    <source>
        <dbReference type="PROSITE" id="PS51471"/>
    </source>
</evidence>
<protein>
    <submittedName>
        <fullName evidence="7">Oxoglutarate/iron-dependent dioxygenase</fullName>
    </submittedName>
</protein>
<evidence type="ECO:0000256" key="4">
    <source>
        <dbReference type="ARBA" id="ARBA00023004"/>
    </source>
</evidence>
<gene>
    <name evidence="7" type="ORF">TorRG33x02_168270</name>
</gene>
<dbReference type="GO" id="GO:0051213">
    <property type="term" value="F:dioxygenase activity"/>
    <property type="evidence" value="ECO:0007669"/>
    <property type="project" value="UniProtKB-KW"/>
</dbReference>
<evidence type="ECO:0000256" key="2">
    <source>
        <dbReference type="ARBA" id="ARBA00022723"/>
    </source>
</evidence>
<dbReference type="STRING" id="63057.A0A2P5EPD7"/>
<dbReference type="AlphaFoldDB" id="A0A2P5EPD7"/>
<dbReference type="GO" id="GO:0046872">
    <property type="term" value="F:metal ion binding"/>
    <property type="evidence" value="ECO:0007669"/>
    <property type="project" value="UniProtKB-KW"/>
</dbReference>